<keyword evidence="2" id="KW-0479">Metal-binding</keyword>
<dbReference type="Gene3D" id="3.60.130.10">
    <property type="entry name" value="Clavaminate synthase-like"/>
    <property type="match status" value="1"/>
</dbReference>
<keyword evidence="5" id="KW-0408">Iron</keyword>
<dbReference type="InterPro" id="IPR042098">
    <property type="entry name" value="TauD-like_sf"/>
</dbReference>
<dbReference type="AlphaFoldDB" id="A0A086SVN2"/>
<sequence>MPSTVDQIQVIPLHETFTAEVRGVDFSKPVPPQVVEQVQDAIDKYGVLVFRNTGLDDKGHIAFAAQFGPLDDNEPHVKAGRKLRLKELQMFDVSNLDLDGNVVTEVDPIRLGSMKGNALWHADLAFNSPRAGYSILRGHKLPPKGLGGETEFLDARLAYEDLPEATKKRIENLVGNHSMILDGFKALADRRPPLSALRHNRKLAAPDVFEKINPRDFPLSKHKLVVPHRTGRTTLYVTTYIHHIDGMSDEDSQALVDELLAHAAQPEYCKLIPWENDSDLIMWDNTAVLHRATGGAYLTKHVRDMRRTTSHDTGPHAHGMNDPNKPFRQGLPIKQWK</sequence>
<evidence type="ECO:0000313" key="8">
    <source>
        <dbReference type="EMBL" id="KFH41164.1"/>
    </source>
</evidence>
<dbReference type="HOGENOM" id="CLU_036005_2_0_1"/>
<evidence type="ECO:0000256" key="4">
    <source>
        <dbReference type="ARBA" id="ARBA00023002"/>
    </source>
</evidence>
<dbReference type="Proteomes" id="UP000029964">
    <property type="component" value="Unassembled WGS sequence"/>
</dbReference>
<evidence type="ECO:0000256" key="6">
    <source>
        <dbReference type="SAM" id="MobiDB-lite"/>
    </source>
</evidence>
<evidence type="ECO:0000256" key="5">
    <source>
        <dbReference type="ARBA" id="ARBA00023004"/>
    </source>
</evidence>
<evidence type="ECO:0000256" key="1">
    <source>
        <dbReference type="ARBA" id="ARBA00005896"/>
    </source>
</evidence>
<evidence type="ECO:0000313" key="9">
    <source>
        <dbReference type="Proteomes" id="UP000029964"/>
    </source>
</evidence>
<keyword evidence="3 8" id="KW-0223">Dioxygenase</keyword>
<dbReference type="GO" id="GO:0046872">
    <property type="term" value="F:metal ion binding"/>
    <property type="evidence" value="ECO:0007669"/>
    <property type="project" value="UniProtKB-KW"/>
</dbReference>
<proteinExistence type="inferred from homology"/>
<protein>
    <submittedName>
        <fullName evidence="8">Alpha-ketoglutarate-dependent 2,4-dichlorophenoxyacetate dioxygenase-like protein</fullName>
    </submittedName>
</protein>
<dbReference type="SUPFAM" id="SSF51197">
    <property type="entry name" value="Clavaminate synthase-like"/>
    <property type="match status" value="1"/>
</dbReference>
<evidence type="ECO:0000256" key="2">
    <source>
        <dbReference type="ARBA" id="ARBA00022723"/>
    </source>
</evidence>
<dbReference type="PANTHER" id="PTHR43779">
    <property type="entry name" value="DIOXYGENASE RV0097-RELATED"/>
    <property type="match status" value="1"/>
</dbReference>
<feature type="domain" description="TauD/TfdA-like" evidence="7">
    <location>
        <begin position="10"/>
        <end position="309"/>
    </location>
</feature>
<reference evidence="9" key="1">
    <citation type="journal article" date="2014" name="Genome Announc.">
        <title>Genome sequence and annotation of Acremonium chrysogenum, producer of the beta-lactam antibiotic cephalosporin C.</title>
        <authorList>
            <person name="Terfehr D."/>
            <person name="Dahlmann T.A."/>
            <person name="Specht T."/>
            <person name="Zadra I."/>
            <person name="Kuernsteiner H."/>
            <person name="Kueck U."/>
        </authorList>
    </citation>
    <scope>NUCLEOTIDE SEQUENCE [LARGE SCALE GENOMIC DNA]</scope>
    <source>
        <strain evidence="9">ATCC 11550 / CBS 779.69 / DSM 880 / IAM 14645 / JCM 23072 / IMI 49137</strain>
    </source>
</reference>
<keyword evidence="4" id="KW-0560">Oxidoreductase</keyword>
<evidence type="ECO:0000259" key="7">
    <source>
        <dbReference type="Pfam" id="PF02668"/>
    </source>
</evidence>
<feature type="region of interest" description="Disordered" evidence="6">
    <location>
        <begin position="307"/>
        <end position="337"/>
    </location>
</feature>
<dbReference type="GO" id="GO:0051213">
    <property type="term" value="F:dioxygenase activity"/>
    <property type="evidence" value="ECO:0007669"/>
    <property type="project" value="UniProtKB-KW"/>
</dbReference>
<dbReference type="PANTHER" id="PTHR43779:SF3">
    <property type="entry name" value="(3R)-3-[(CARBOXYMETHYL)AMINO]FATTY ACID OXYGENASE_DECARBOXYLASE"/>
    <property type="match status" value="1"/>
</dbReference>
<gene>
    <name evidence="8" type="ORF">ACRE_081450</name>
</gene>
<evidence type="ECO:0000256" key="3">
    <source>
        <dbReference type="ARBA" id="ARBA00022964"/>
    </source>
</evidence>
<comment type="caution">
    <text evidence="8">The sequence shown here is derived from an EMBL/GenBank/DDBJ whole genome shotgun (WGS) entry which is preliminary data.</text>
</comment>
<dbReference type="InterPro" id="IPR003819">
    <property type="entry name" value="TauD/TfdA-like"/>
</dbReference>
<keyword evidence="9" id="KW-1185">Reference proteome</keyword>
<dbReference type="Pfam" id="PF02668">
    <property type="entry name" value="TauD"/>
    <property type="match status" value="1"/>
</dbReference>
<dbReference type="OrthoDB" id="5818554at2759"/>
<organism evidence="8 9">
    <name type="scientific">Hapsidospora chrysogenum (strain ATCC 11550 / CBS 779.69 / DSM 880 / IAM 14645 / JCM 23072 / IMI 49137)</name>
    <name type="common">Acremonium chrysogenum</name>
    <dbReference type="NCBI Taxonomy" id="857340"/>
    <lineage>
        <taxon>Eukaryota</taxon>
        <taxon>Fungi</taxon>
        <taxon>Dikarya</taxon>
        <taxon>Ascomycota</taxon>
        <taxon>Pezizomycotina</taxon>
        <taxon>Sordariomycetes</taxon>
        <taxon>Hypocreomycetidae</taxon>
        <taxon>Hypocreales</taxon>
        <taxon>Bionectriaceae</taxon>
        <taxon>Hapsidospora</taxon>
    </lineage>
</organism>
<comment type="similarity">
    <text evidence="1">Belongs to the TfdA dioxygenase family.</text>
</comment>
<name>A0A086SVN2_HAPC1</name>
<dbReference type="EMBL" id="JPKY01000143">
    <property type="protein sequence ID" value="KFH41164.1"/>
    <property type="molecule type" value="Genomic_DNA"/>
</dbReference>
<accession>A0A086SVN2</accession>
<dbReference type="InterPro" id="IPR051178">
    <property type="entry name" value="TfdA_dioxygenase"/>
</dbReference>